<proteinExistence type="inferred from homology"/>
<dbReference type="PRINTS" id="PR01576">
    <property type="entry name" value="PDEFORMYLASE"/>
</dbReference>
<protein>
    <recommendedName>
        <fullName evidence="3">Peptide deformylase</fullName>
    </recommendedName>
</protein>
<evidence type="ECO:0000313" key="2">
    <source>
        <dbReference type="EMBL" id="SVE45662.1"/>
    </source>
</evidence>
<dbReference type="Gene3D" id="3.90.45.10">
    <property type="entry name" value="Peptide deformylase"/>
    <property type="match status" value="1"/>
</dbReference>
<dbReference type="InterPro" id="IPR023635">
    <property type="entry name" value="Peptide_deformylase"/>
</dbReference>
<accession>A0A383DMD2</accession>
<dbReference type="AlphaFoldDB" id="A0A383DMD2"/>
<comment type="similarity">
    <text evidence="1">Belongs to the polypeptide deformylase family.</text>
</comment>
<evidence type="ECO:0008006" key="3">
    <source>
        <dbReference type="Google" id="ProtNLM"/>
    </source>
</evidence>
<dbReference type="PANTHER" id="PTHR10458">
    <property type="entry name" value="PEPTIDE DEFORMYLASE"/>
    <property type="match status" value="1"/>
</dbReference>
<dbReference type="GO" id="GO:0042586">
    <property type="term" value="F:peptide deformylase activity"/>
    <property type="evidence" value="ECO:0007669"/>
    <property type="project" value="InterPro"/>
</dbReference>
<feature type="non-terminal residue" evidence="2">
    <location>
        <position position="1"/>
    </location>
</feature>
<dbReference type="InterPro" id="IPR036821">
    <property type="entry name" value="Peptide_deformylase_sf"/>
</dbReference>
<organism evidence="2">
    <name type="scientific">marine metagenome</name>
    <dbReference type="NCBI Taxonomy" id="408172"/>
    <lineage>
        <taxon>unclassified sequences</taxon>
        <taxon>metagenomes</taxon>
        <taxon>ecological metagenomes</taxon>
    </lineage>
</organism>
<sequence>LRKRGQPFDFDNPQEDPEKLKKELYEAMIKYEGLGLSACQIGIDLKVFAMRFEDDVICCFNPRINDYSEETAYVREGCLTFPGLFFPIRRAYGINASFADFKGEVVSGSFV</sequence>
<feature type="non-terminal residue" evidence="2">
    <location>
        <position position="111"/>
    </location>
</feature>
<dbReference type="Pfam" id="PF01327">
    <property type="entry name" value="Pep_deformylase"/>
    <property type="match status" value="1"/>
</dbReference>
<dbReference type="PANTHER" id="PTHR10458:SF22">
    <property type="entry name" value="PEPTIDE DEFORMYLASE"/>
    <property type="match status" value="1"/>
</dbReference>
<name>A0A383DMD2_9ZZZZ</name>
<dbReference type="EMBL" id="UINC01218579">
    <property type="protein sequence ID" value="SVE45662.1"/>
    <property type="molecule type" value="Genomic_DNA"/>
</dbReference>
<gene>
    <name evidence="2" type="ORF">METZ01_LOCUS498516</name>
</gene>
<reference evidence="2" key="1">
    <citation type="submission" date="2018-05" db="EMBL/GenBank/DDBJ databases">
        <authorList>
            <person name="Lanie J.A."/>
            <person name="Ng W.-L."/>
            <person name="Kazmierczak K.M."/>
            <person name="Andrzejewski T.M."/>
            <person name="Davidsen T.M."/>
            <person name="Wayne K.J."/>
            <person name="Tettelin H."/>
            <person name="Glass J.I."/>
            <person name="Rusch D."/>
            <person name="Podicherti R."/>
            <person name="Tsui H.-C.T."/>
            <person name="Winkler M.E."/>
        </authorList>
    </citation>
    <scope>NUCLEOTIDE SEQUENCE</scope>
</reference>
<dbReference type="SUPFAM" id="SSF56420">
    <property type="entry name" value="Peptide deformylase"/>
    <property type="match status" value="1"/>
</dbReference>
<evidence type="ECO:0000256" key="1">
    <source>
        <dbReference type="ARBA" id="ARBA00010759"/>
    </source>
</evidence>